<dbReference type="PANTHER" id="PTHR36152">
    <property type="entry name" value="CYTOPLASMIC PROTEIN-RELATED"/>
    <property type="match status" value="1"/>
</dbReference>
<sequence length="167" mass="17730">MAFDMHLKFGSGAVTIQGASAHSKHKNQVPIIAWSWGCSNTGNLHTGAGYASGGKANIQDITVTKYVDACSNALLQACCTGARIDTAYLYVTNATGQQTDYVTIELSEGVLVTSVSTGGSGGDERLTENITLHFGKFKYSFQPQDDTGKASGGTKDFTYDIQQVTKE</sequence>
<dbReference type="Pfam" id="PF05638">
    <property type="entry name" value="T6SS_HCP"/>
    <property type="match status" value="1"/>
</dbReference>
<dbReference type="InterPro" id="IPR053165">
    <property type="entry name" value="HSI-I_assembly_Hcp1"/>
</dbReference>
<name>A0A1N6KFQ0_9BURK</name>
<dbReference type="EMBL" id="FSRM01000002">
    <property type="protein sequence ID" value="SIO55381.1"/>
    <property type="molecule type" value="Genomic_DNA"/>
</dbReference>
<dbReference type="PANTHER" id="PTHR36152:SF1">
    <property type="entry name" value="UBIQUITIN-LIKE DOMAIN-CONTAINING PROTEIN"/>
    <property type="match status" value="1"/>
</dbReference>
<dbReference type="OrthoDB" id="5066999at2"/>
<dbReference type="Proteomes" id="UP000184693">
    <property type="component" value="Unassembled WGS sequence"/>
</dbReference>
<evidence type="ECO:0000313" key="1">
    <source>
        <dbReference type="EMBL" id="SIO55381.1"/>
    </source>
</evidence>
<evidence type="ECO:0000313" key="2">
    <source>
        <dbReference type="Proteomes" id="UP000184693"/>
    </source>
</evidence>
<dbReference type="AlphaFoldDB" id="A0A1N6KFQ0"/>
<proteinExistence type="predicted"/>
<dbReference type="SUPFAM" id="SSF141452">
    <property type="entry name" value="Hcp1-like"/>
    <property type="match status" value="1"/>
</dbReference>
<reference evidence="1 2" key="1">
    <citation type="submission" date="2016-11" db="EMBL/GenBank/DDBJ databases">
        <authorList>
            <person name="Jaros S."/>
            <person name="Januszkiewicz K."/>
            <person name="Wedrychowicz H."/>
        </authorList>
    </citation>
    <scope>NUCLEOTIDE SEQUENCE [LARGE SCALE GENOMIC DNA]</scope>
    <source>
        <strain evidence="1 2">GAS86</strain>
    </source>
</reference>
<accession>A0A1N6KFQ0</accession>
<dbReference type="Gene3D" id="2.30.110.20">
    <property type="entry name" value="Hcp1-like"/>
    <property type="match status" value="1"/>
</dbReference>
<dbReference type="RefSeq" id="WP_074268807.1">
    <property type="nucleotide sequence ID" value="NZ_FSRM01000002.1"/>
</dbReference>
<organism evidence="1 2">
    <name type="scientific">Paraburkholderia phenazinium</name>
    <dbReference type="NCBI Taxonomy" id="60549"/>
    <lineage>
        <taxon>Bacteria</taxon>
        <taxon>Pseudomonadati</taxon>
        <taxon>Pseudomonadota</taxon>
        <taxon>Betaproteobacteria</taxon>
        <taxon>Burkholderiales</taxon>
        <taxon>Burkholderiaceae</taxon>
        <taxon>Paraburkholderia</taxon>
    </lineage>
</organism>
<gene>
    <name evidence="1" type="ORF">SAMN05444168_7081</name>
</gene>
<dbReference type="InterPro" id="IPR036624">
    <property type="entry name" value="Hcp1-lik_sf"/>
</dbReference>
<protein>
    <submittedName>
        <fullName evidence="1">Type VI secretion system secreted protein Hcp</fullName>
    </submittedName>
</protein>
<dbReference type="InterPro" id="IPR008514">
    <property type="entry name" value="T6SS_Hcp"/>
</dbReference>